<proteinExistence type="predicted"/>
<feature type="compositionally biased region" description="Low complexity" evidence="1">
    <location>
        <begin position="1"/>
        <end position="13"/>
    </location>
</feature>
<evidence type="ECO:0000256" key="1">
    <source>
        <dbReference type="SAM" id="MobiDB-lite"/>
    </source>
</evidence>
<reference evidence="3" key="1">
    <citation type="submission" date="2016-01" db="EMBL/GenBank/DDBJ databases">
        <authorList>
            <person name="Peeters Charlotte."/>
        </authorList>
    </citation>
    <scope>NUCLEOTIDE SEQUENCE [LARGE SCALE GENOMIC DNA]</scope>
</reference>
<evidence type="ECO:0000313" key="2">
    <source>
        <dbReference type="EMBL" id="SAK93204.1"/>
    </source>
</evidence>
<accession>A0A158DF39</accession>
<protein>
    <submittedName>
        <fullName evidence="2">Uncharacterized protein</fullName>
    </submittedName>
</protein>
<feature type="compositionally biased region" description="Basic and acidic residues" evidence="1">
    <location>
        <begin position="38"/>
        <end position="48"/>
    </location>
</feature>
<dbReference type="Proteomes" id="UP000054624">
    <property type="component" value="Unassembled WGS sequence"/>
</dbReference>
<feature type="compositionally biased region" description="Basic residues" evidence="1">
    <location>
        <begin position="24"/>
        <end position="37"/>
    </location>
</feature>
<dbReference type="AlphaFoldDB" id="A0A158DF39"/>
<feature type="compositionally biased region" description="Low complexity" evidence="1">
    <location>
        <begin position="49"/>
        <end position="61"/>
    </location>
</feature>
<name>A0A158DF39_9BURK</name>
<gene>
    <name evidence="2" type="ORF">AWB76_06891</name>
</gene>
<keyword evidence="3" id="KW-1185">Reference proteome</keyword>
<feature type="region of interest" description="Disordered" evidence="1">
    <location>
        <begin position="1"/>
        <end position="63"/>
    </location>
</feature>
<organism evidence="2 3">
    <name type="scientific">Caballeronia temeraria</name>
    <dbReference type="NCBI Taxonomy" id="1777137"/>
    <lineage>
        <taxon>Bacteria</taxon>
        <taxon>Pseudomonadati</taxon>
        <taxon>Pseudomonadota</taxon>
        <taxon>Betaproteobacteria</taxon>
        <taxon>Burkholderiales</taxon>
        <taxon>Burkholderiaceae</taxon>
        <taxon>Caballeronia</taxon>
    </lineage>
</organism>
<evidence type="ECO:0000313" key="3">
    <source>
        <dbReference type="Proteomes" id="UP000054624"/>
    </source>
</evidence>
<dbReference type="EMBL" id="FCOI02000040">
    <property type="protein sequence ID" value="SAK93204.1"/>
    <property type="molecule type" value="Genomic_DNA"/>
</dbReference>
<sequence>MPASARSLSLSSAVRTRQELKGKGPSHRARKNLHRRGRETVELADKDPPAACSRPRRAATPGTLRIAPDLQRKNLRAVDSLSRLSYRRAVPITALPPEKASPPPSRSDPRHKATFKCRRARPRRNLDEVEQAMQSVTFSAERVDLGLFAAFDDLSFVERAIPDDSNRGEAGRFTHAVATANPSQKACQCPM</sequence>
<feature type="region of interest" description="Disordered" evidence="1">
    <location>
        <begin position="94"/>
        <end position="114"/>
    </location>
</feature>